<keyword evidence="3" id="KW-0012">Acyltransferase</keyword>
<protein>
    <submittedName>
        <fullName evidence="3">Arylamine N-acetyltransferase</fullName>
        <ecNumber evidence="3">2.3.1.5</ecNumber>
    </submittedName>
</protein>
<keyword evidence="4" id="KW-1185">Reference proteome</keyword>
<gene>
    <name evidence="3" type="primary">nat</name>
    <name evidence="3" type="ORF">BSF38_00208</name>
</gene>
<accession>A0A1U7CIP0</accession>
<dbReference type="Gene3D" id="2.40.128.150">
    <property type="entry name" value="Cysteine proteinases"/>
    <property type="match status" value="1"/>
</dbReference>
<dbReference type="EMBL" id="CP019082">
    <property type="protein sequence ID" value="APW58804.1"/>
    <property type="molecule type" value="Genomic_DNA"/>
</dbReference>
<evidence type="ECO:0000256" key="1">
    <source>
        <dbReference type="ARBA" id="ARBA00006547"/>
    </source>
</evidence>
<dbReference type="GO" id="GO:0004060">
    <property type="term" value="F:arylamine N-acetyltransferase activity"/>
    <property type="evidence" value="ECO:0007669"/>
    <property type="project" value="UniProtKB-EC"/>
</dbReference>
<dbReference type="PANTHER" id="PTHR11786">
    <property type="entry name" value="N-HYDROXYARYLAMINE O-ACETYLTRANSFERASE"/>
    <property type="match status" value="1"/>
</dbReference>
<dbReference type="Gene3D" id="3.30.2140.10">
    <property type="entry name" value="Arylamine N-acetyltransferase"/>
    <property type="match status" value="1"/>
</dbReference>
<dbReference type="InterPro" id="IPR001447">
    <property type="entry name" value="Arylamine_N-AcTrfase"/>
</dbReference>
<name>A0A1U7CIP0_9BACT</name>
<dbReference type="PRINTS" id="PR01543">
    <property type="entry name" value="ANATRNSFRASE"/>
</dbReference>
<proteinExistence type="inferred from homology"/>
<evidence type="ECO:0000256" key="2">
    <source>
        <dbReference type="RuleBase" id="RU003452"/>
    </source>
</evidence>
<reference evidence="4" key="1">
    <citation type="submission" date="2016-12" db="EMBL/GenBank/DDBJ databases">
        <title>Comparative genomics of four Isosphaeraceae planctomycetes: a common pool of plasmids and glycoside hydrolase genes.</title>
        <authorList>
            <person name="Ivanova A."/>
        </authorList>
    </citation>
    <scope>NUCLEOTIDE SEQUENCE [LARGE SCALE GENOMIC DNA]</scope>
    <source>
        <strain evidence="4">PX4</strain>
    </source>
</reference>
<dbReference type="SUPFAM" id="SSF54001">
    <property type="entry name" value="Cysteine proteinases"/>
    <property type="match status" value="1"/>
</dbReference>
<evidence type="ECO:0000313" key="4">
    <source>
        <dbReference type="Proteomes" id="UP000186309"/>
    </source>
</evidence>
<dbReference type="OrthoDB" id="7181050at2"/>
<dbReference type="Pfam" id="PF00797">
    <property type="entry name" value="Acetyltransf_2"/>
    <property type="match status" value="1"/>
</dbReference>
<dbReference type="AlphaFoldDB" id="A0A1U7CIP0"/>
<sequence>MTEAIDVDAYFHRIGYEGGRAPTLETLRALHRLHPEAIPFENLDPLLGRPVLLDVSSLERKLVREGRGGYCFEHNLLFRDVLKALGFAVTGLAARVLWNAPEGAVTPRTHMLLRVEIDGEPYVADVGFGGQVLTGPLRLEADVEQITPHEPFRLVRAGEQFVMQSKIRDAWVSLYRFDLQEQFPPDYEVANWYVSTHPASIFVNGLLAARTTPDRRYALRNNQLAVHHLNGGTDKRTLATAAEIRETLQAAIGLTLPDAPGLDEVLTRLIAQFE</sequence>
<dbReference type="RefSeq" id="WP_076343073.1">
    <property type="nucleotide sequence ID" value="NZ_CP019082.1"/>
</dbReference>
<dbReference type="Proteomes" id="UP000186309">
    <property type="component" value="Chromosome"/>
</dbReference>
<dbReference type="STRING" id="1387353.BSF38_00208"/>
<dbReference type="InterPro" id="IPR038765">
    <property type="entry name" value="Papain-like_cys_pep_sf"/>
</dbReference>
<dbReference type="EC" id="2.3.1.5" evidence="3"/>
<keyword evidence="3" id="KW-0808">Transferase</keyword>
<comment type="similarity">
    <text evidence="1 2">Belongs to the arylamine N-acetyltransferase family.</text>
</comment>
<dbReference type="KEGG" id="pbor:BSF38_00208"/>
<organism evidence="3 4">
    <name type="scientific">Paludisphaera borealis</name>
    <dbReference type="NCBI Taxonomy" id="1387353"/>
    <lineage>
        <taxon>Bacteria</taxon>
        <taxon>Pseudomonadati</taxon>
        <taxon>Planctomycetota</taxon>
        <taxon>Planctomycetia</taxon>
        <taxon>Isosphaerales</taxon>
        <taxon>Isosphaeraceae</taxon>
        <taxon>Paludisphaera</taxon>
    </lineage>
</organism>
<dbReference type="PANTHER" id="PTHR11786:SF0">
    <property type="entry name" value="ARYLAMINE N-ACETYLTRANSFERASE 4-RELATED"/>
    <property type="match status" value="1"/>
</dbReference>
<evidence type="ECO:0000313" key="3">
    <source>
        <dbReference type="EMBL" id="APW58804.1"/>
    </source>
</evidence>